<dbReference type="AlphaFoldDB" id="A0A0F2LW78"/>
<keyword evidence="5" id="KW-0378">Hydrolase</keyword>
<dbReference type="InterPro" id="IPR017853">
    <property type="entry name" value="GH"/>
</dbReference>
<evidence type="ECO:0000256" key="12">
    <source>
        <dbReference type="ARBA" id="ARBA00041270"/>
    </source>
</evidence>
<keyword evidence="7" id="KW-0325">Glycoprotein</keyword>
<dbReference type="InterPro" id="IPR050288">
    <property type="entry name" value="Cellulose_deg_GH3"/>
</dbReference>
<evidence type="ECO:0000256" key="1">
    <source>
        <dbReference type="ARBA" id="ARBA00000448"/>
    </source>
</evidence>
<dbReference type="InterPro" id="IPR036962">
    <property type="entry name" value="Glyco_hydro_3_N_sf"/>
</dbReference>
<dbReference type="GO" id="GO:0030245">
    <property type="term" value="P:cellulose catabolic process"/>
    <property type="evidence" value="ECO:0007669"/>
    <property type="project" value="UniProtKB-KW"/>
</dbReference>
<sequence length="300" mass="31743">MVNSACLALAATAAWARTASGAAVHRRDSVPAEYVAAPYYPSPQGGWTSDWTSAYEKAEALVSSMILAEKTNITAGTGFFMGGPCVGNTGSALRVGFPQLCLQDSALGVRSTDHVTAFPAGITTGATWDKDLILARAQAIGEEFRGKGVNVYLGPTIGPLGRKPRGGRNWESFGADPVLQAVGGALTVQGVQSKGVIATVKHLIAYEQEMYRMYNVIMPGYSSNVDDRTLHELYLWPFAEAVRAGAGSIMAAYNGVNGSACSQNSYLLNNLLKDELGFQGFVMSDWSVTSPALILLSQSS</sequence>
<evidence type="ECO:0000256" key="17">
    <source>
        <dbReference type="ARBA" id="ARBA00083231"/>
    </source>
</evidence>
<dbReference type="PRINTS" id="PR00133">
    <property type="entry name" value="GLHYDRLASE3"/>
</dbReference>
<dbReference type="VEuPathDB" id="FungiDB:SPSK_05373"/>
<keyword evidence="9" id="KW-0326">Glycosidase</keyword>
<dbReference type="RefSeq" id="XP_016583426.1">
    <property type="nucleotide sequence ID" value="XM_016732122.1"/>
</dbReference>
<dbReference type="FunFam" id="3.20.20.300:FF:000002">
    <property type="entry name" value="Probable beta-glucosidase"/>
    <property type="match status" value="1"/>
</dbReference>
<feature type="domain" description="Glycoside hydrolase family 3 N-terminal" evidence="20">
    <location>
        <begin position="94"/>
        <end position="288"/>
    </location>
</feature>
<dbReference type="InterPro" id="IPR001764">
    <property type="entry name" value="Glyco_hydro_3_N"/>
</dbReference>
<accession>A0A0F2LW78</accession>
<dbReference type="PANTHER" id="PTHR42715">
    <property type="entry name" value="BETA-GLUCOSIDASE"/>
    <property type="match status" value="1"/>
</dbReference>
<feature type="chain" id="PRO_5002454588" description="Beta-glucosidase cel3A" evidence="19">
    <location>
        <begin position="22"/>
        <end position="300"/>
    </location>
</feature>
<comment type="pathway">
    <text evidence="2">Glycan metabolism; cellulose degradation.</text>
</comment>
<keyword evidence="8" id="KW-0119">Carbohydrate metabolism</keyword>
<dbReference type="PANTHER" id="PTHR42715:SF2">
    <property type="entry name" value="BETA-GLUCOSIDASE F-RELATED"/>
    <property type="match status" value="1"/>
</dbReference>
<evidence type="ECO:0000256" key="7">
    <source>
        <dbReference type="ARBA" id="ARBA00023180"/>
    </source>
</evidence>
<reference evidence="21 22" key="1">
    <citation type="journal article" date="2014" name="BMC Genomics">
        <title>Comparative genomics of the major fungal agents of human and animal Sporotrichosis: Sporothrix schenckii and Sporothrix brasiliensis.</title>
        <authorList>
            <person name="Teixeira M.M."/>
            <person name="de Almeida L.G."/>
            <person name="Kubitschek-Barreira P."/>
            <person name="Alves F.L."/>
            <person name="Kioshima E.S."/>
            <person name="Abadio A.K."/>
            <person name="Fernandes L."/>
            <person name="Derengowski L.S."/>
            <person name="Ferreira K.S."/>
            <person name="Souza R.C."/>
            <person name="Ruiz J.C."/>
            <person name="de Andrade N.C."/>
            <person name="Paes H.C."/>
            <person name="Nicola A.M."/>
            <person name="Albuquerque P."/>
            <person name="Gerber A.L."/>
            <person name="Martins V.P."/>
            <person name="Peconick L.D."/>
            <person name="Neto A.V."/>
            <person name="Chaucanez C.B."/>
            <person name="Silva P.A."/>
            <person name="Cunha O.L."/>
            <person name="de Oliveira F.F."/>
            <person name="dos Santos T.C."/>
            <person name="Barros A.L."/>
            <person name="Soares M.A."/>
            <person name="de Oliveira L.M."/>
            <person name="Marini M.M."/>
            <person name="Villalobos-Duno H."/>
            <person name="Cunha M.M."/>
            <person name="de Hoog S."/>
            <person name="da Silveira J.F."/>
            <person name="Henrissat B."/>
            <person name="Nino-Vega G.A."/>
            <person name="Cisalpino P.S."/>
            <person name="Mora-Montes H.M."/>
            <person name="Almeida S.R."/>
            <person name="Stajich J.E."/>
            <person name="Lopes-Bezerra L.M."/>
            <person name="Vasconcelos A.T."/>
            <person name="Felipe M.S."/>
        </authorList>
    </citation>
    <scope>NUCLEOTIDE SEQUENCE [LARGE SCALE GENOMIC DNA]</scope>
    <source>
        <strain evidence="21 22">1099-18</strain>
    </source>
</reference>
<evidence type="ECO:0000256" key="5">
    <source>
        <dbReference type="ARBA" id="ARBA00022801"/>
    </source>
</evidence>
<comment type="caution">
    <text evidence="21">The sequence shown here is derived from an EMBL/GenBank/DDBJ whole genome shotgun (WGS) entry which is preliminary data.</text>
</comment>
<organism evidence="21 22">
    <name type="scientific">Sporothrix schenckii 1099-18</name>
    <dbReference type="NCBI Taxonomy" id="1397361"/>
    <lineage>
        <taxon>Eukaryota</taxon>
        <taxon>Fungi</taxon>
        <taxon>Dikarya</taxon>
        <taxon>Ascomycota</taxon>
        <taxon>Pezizomycotina</taxon>
        <taxon>Sordariomycetes</taxon>
        <taxon>Sordariomycetidae</taxon>
        <taxon>Ophiostomatales</taxon>
        <taxon>Ophiostomataceae</taxon>
        <taxon>Sporothrix</taxon>
    </lineage>
</organism>
<evidence type="ECO:0000256" key="16">
    <source>
        <dbReference type="ARBA" id="ARBA00078013"/>
    </source>
</evidence>
<evidence type="ECO:0000313" key="21">
    <source>
        <dbReference type="EMBL" id="KJR80750.1"/>
    </source>
</evidence>
<evidence type="ECO:0000256" key="2">
    <source>
        <dbReference type="ARBA" id="ARBA00004987"/>
    </source>
</evidence>
<comment type="catalytic activity">
    <reaction evidence="1">
        <text>Hydrolysis of terminal, non-reducing beta-D-glucosyl residues with release of beta-D-glucose.</text>
        <dbReference type="EC" id="3.2.1.21"/>
    </reaction>
</comment>
<protein>
    <recommendedName>
        <fullName evidence="15">Beta-glucosidase cel3A</fullName>
        <ecNumber evidence="4">3.2.1.21</ecNumber>
    </recommendedName>
    <alternativeName>
        <fullName evidence="12">Beta-D-glucoside glucohydrolase F</fullName>
    </alternativeName>
    <alternativeName>
        <fullName evidence="16">Beta-D-glucoside glucohydrolase cel3A</fullName>
    </alternativeName>
    <alternativeName>
        <fullName evidence="13">Cellobiase F</fullName>
    </alternativeName>
    <alternativeName>
        <fullName evidence="18">Cellobiase cel3A</fullName>
    </alternativeName>
    <alternativeName>
        <fullName evidence="14">Gentiobiase F</fullName>
    </alternativeName>
    <alternativeName>
        <fullName evidence="17">Gentiobiase cel3A</fullName>
    </alternativeName>
    <alternativeName>
        <fullName evidence="11">Probable beta-glucosidase F</fullName>
    </alternativeName>
</protein>
<dbReference type="EC" id="3.2.1.21" evidence="4"/>
<dbReference type="EMBL" id="AXCR01000012">
    <property type="protein sequence ID" value="KJR80750.1"/>
    <property type="molecule type" value="Genomic_DNA"/>
</dbReference>
<reference evidence="21 22" key="2">
    <citation type="journal article" date="2015" name="Eukaryot. Cell">
        <title>Asexual propagation of a virulent clone complex in a human and feline outbreak of sporotrichosis.</title>
        <authorList>
            <person name="Teixeira Mde M."/>
            <person name="Rodrigues A.M."/>
            <person name="Tsui C.K."/>
            <person name="de Almeida L.G."/>
            <person name="Van Diepeningen A.D."/>
            <person name="van den Ende B.G."/>
            <person name="Fernandes G.F."/>
            <person name="Kano R."/>
            <person name="Hamelin R.C."/>
            <person name="Lopes-Bezerra L.M."/>
            <person name="Vasconcelos A.T."/>
            <person name="de Hoog S."/>
            <person name="de Camargo Z.P."/>
            <person name="Felipe M.S."/>
        </authorList>
    </citation>
    <scope>NUCLEOTIDE SEQUENCE [LARGE SCALE GENOMIC DNA]</scope>
    <source>
        <strain evidence="21 22">1099-18</strain>
    </source>
</reference>
<evidence type="ECO:0000256" key="6">
    <source>
        <dbReference type="ARBA" id="ARBA00023001"/>
    </source>
</evidence>
<name>A0A0F2LW78_SPOSC</name>
<evidence type="ECO:0000256" key="8">
    <source>
        <dbReference type="ARBA" id="ARBA00023277"/>
    </source>
</evidence>
<feature type="signal peptide" evidence="19">
    <location>
        <begin position="1"/>
        <end position="21"/>
    </location>
</feature>
<dbReference type="Gene3D" id="3.20.20.300">
    <property type="entry name" value="Glycoside hydrolase, family 3, N-terminal domain"/>
    <property type="match status" value="1"/>
</dbReference>
<evidence type="ECO:0000256" key="10">
    <source>
        <dbReference type="ARBA" id="ARBA00023326"/>
    </source>
</evidence>
<keyword evidence="10" id="KW-0624">Polysaccharide degradation</keyword>
<comment type="similarity">
    <text evidence="3">Belongs to the glycosyl hydrolase 3 family.</text>
</comment>
<evidence type="ECO:0000256" key="18">
    <source>
        <dbReference type="ARBA" id="ARBA00083611"/>
    </source>
</evidence>
<evidence type="ECO:0000256" key="9">
    <source>
        <dbReference type="ARBA" id="ARBA00023295"/>
    </source>
</evidence>
<dbReference type="SUPFAM" id="SSF51445">
    <property type="entry name" value="(Trans)glycosidases"/>
    <property type="match status" value="1"/>
</dbReference>
<keyword evidence="6" id="KW-0136">Cellulose degradation</keyword>
<dbReference type="GO" id="GO:0008422">
    <property type="term" value="F:beta-glucosidase activity"/>
    <property type="evidence" value="ECO:0007669"/>
    <property type="project" value="UniProtKB-EC"/>
</dbReference>
<dbReference type="GeneID" id="27667399"/>
<evidence type="ECO:0000256" key="19">
    <source>
        <dbReference type="SAM" id="SignalP"/>
    </source>
</evidence>
<evidence type="ECO:0000259" key="20">
    <source>
        <dbReference type="Pfam" id="PF00933"/>
    </source>
</evidence>
<proteinExistence type="inferred from homology"/>
<dbReference type="KEGG" id="ssck:SPSK_05373"/>
<keyword evidence="19" id="KW-0732">Signal</keyword>
<evidence type="ECO:0000313" key="22">
    <source>
        <dbReference type="Proteomes" id="UP000033710"/>
    </source>
</evidence>
<evidence type="ECO:0000256" key="4">
    <source>
        <dbReference type="ARBA" id="ARBA00012744"/>
    </source>
</evidence>
<gene>
    <name evidence="21" type="ORF">SPSK_05373</name>
</gene>
<dbReference type="Pfam" id="PF00933">
    <property type="entry name" value="Glyco_hydro_3"/>
    <property type="match status" value="1"/>
</dbReference>
<evidence type="ECO:0000256" key="15">
    <source>
        <dbReference type="ARBA" id="ARBA00070030"/>
    </source>
</evidence>
<evidence type="ECO:0000256" key="3">
    <source>
        <dbReference type="ARBA" id="ARBA00005336"/>
    </source>
</evidence>
<evidence type="ECO:0000256" key="14">
    <source>
        <dbReference type="ARBA" id="ARBA00041810"/>
    </source>
</evidence>
<evidence type="ECO:0000256" key="13">
    <source>
        <dbReference type="ARBA" id="ARBA00041600"/>
    </source>
</evidence>
<evidence type="ECO:0000256" key="11">
    <source>
        <dbReference type="ARBA" id="ARBA00039577"/>
    </source>
</evidence>
<dbReference type="OrthoDB" id="416222at2759"/>
<dbReference type="Proteomes" id="UP000033710">
    <property type="component" value="Unassembled WGS sequence"/>
</dbReference>